<evidence type="ECO:0000256" key="1">
    <source>
        <dbReference type="ARBA" id="ARBA00022801"/>
    </source>
</evidence>
<dbReference type="SUPFAM" id="SSF82171">
    <property type="entry name" value="DPP6 N-terminal domain-like"/>
    <property type="match status" value="1"/>
</dbReference>
<organism evidence="5 6">
    <name type="scientific">Rhodanobacter terrae</name>
    <dbReference type="NCBI Taxonomy" id="418647"/>
    <lineage>
        <taxon>Bacteria</taxon>
        <taxon>Pseudomonadati</taxon>
        <taxon>Pseudomonadota</taxon>
        <taxon>Gammaproteobacteria</taxon>
        <taxon>Lysobacterales</taxon>
        <taxon>Rhodanobacteraceae</taxon>
        <taxon>Rhodanobacter</taxon>
    </lineage>
</organism>
<dbReference type="Pfam" id="PF07676">
    <property type="entry name" value="PD40"/>
    <property type="match status" value="3"/>
</dbReference>
<sequence>MKSTWYFAYAACCAFALPAHAASTASAFQLSDLRKIVNLGEPRISPDGKHIAVIVSTPDWKSDKSQQELDLVDVASGARRALTWKREEISSPRWSPDGMRLAFIAKDAETKHGQLYVMPMDGGDALRVTAIKRGVDAYSWSPDGKQIAFVSEDEPANAKAIKEHDDAFQVTDNHFLTRAALTPWHLWLVPSAGGAAKRLTHGDYSLQTDQQDNAPIPVWSRDGRSIAFTRFPGAYWGPSFHSVIATMDAGGGEPRTLVPAEGAMNAAYAPDGDGFAFMRPRGGDQNNGNAVYVTANGKSRDVTGTLARNVDSYVWLPHRKSLLLAGGEGTRSVLWEQPLSGAAKKLDLGEVEAGTDVSVSKTGALAFVGSTPTHPGELYAMDSPDAKPRRLTDLNTFVDSLALGRTESIEWPGPDGFREDGVLTYPVGYRRGQTYPLVLVIHGGPEESSTVKFAPLPQLLAAAGFVVFQPNYRGSNNLGDAYQHAILRDTGAGPGKDVMAGVDAVEKLGIVDTQRIGVSGWSYGGYMTTWLTGHYPVWKAAVSGAALTDWVMDYTVSYYQTGDTYFFGGSPWVAKYRDIWRQQSPITYAHNVTAPTLIMGDVGDPNVPLLNSYEWYHALRDNGVPVEFYAYPVDTHFPKDIVRTTDVYRRWVGWMSQHLQRAPGANPG</sequence>
<reference evidence="6" key="1">
    <citation type="journal article" date="2019" name="Int. J. Syst. Evol. Microbiol.">
        <title>The Global Catalogue of Microorganisms (GCM) 10K type strain sequencing project: providing services to taxonomists for standard genome sequencing and annotation.</title>
        <authorList>
            <consortium name="The Broad Institute Genomics Platform"/>
            <consortium name="The Broad Institute Genome Sequencing Center for Infectious Disease"/>
            <person name="Wu L."/>
            <person name="Ma J."/>
        </authorList>
    </citation>
    <scope>NUCLEOTIDE SEQUENCE [LARGE SCALE GENOMIC DNA]</scope>
    <source>
        <strain evidence="6">CGMCC 1.13587</strain>
    </source>
</reference>
<feature type="signal peptide" evidence="3">
    <location>
        <begin position="1"/>
        <end position="21"/>
    </location>
</feature>
<keyword evidence="2" id="KW-0720">Serine protease</keyword>
<keyword evidence="6" id="KW-1185">Reference proteome</keyword>
<dbReference type="InterPro" id="IPR011042">
    <property type="entry name" value="6-blade_b-propeller_TolB-like"/>
</dbReference>
<dbReference type="EMBL" id="JBHSNG010000002">
    <property type="protein sequence ID" value="MFC5579965.1"/>
    <property type="molecule type" value="Genomic_DNA"/>
</dbReference>
<dbReference type="InterPro" id="IPR011659">
    <property type="entry name" value="WD40"/>
</dbReference>
<dbReference type="Gene3D" id="3.40.50.1820">
    <property type="entry name" value="alpha/beta hydrolase"/>
    <property type="match status" value="1"/>
</dbReference>
<accession>A0ABW0SUL1</accession>
<proteinExistence type="predicted"/>
<dbReference type="Gene3D" id="2.120.10.60">
    <property type="entry name" value="Tricorn protease N-terminal domain"/>
    <property type="match status" value="1"/>
</dbReference>
<evidence type="ECO:0000256" key="2">
    <source>
        <dbReference type="ARBA" id="ARBA00022825"/>
    </source>
</evidence>
<feature type="chain" id="PRO_5046989785" evidence="3">
    <location>
        <begin position="22"/>
        <end position="668"/>
    </location>
</feature>
<dbReference type="PANTHER" id="PTHR42776">
    <property type="entry name" value="SERINE PEPTIDASE S9 FAMILY MEMBER"/>
    <property type="match status" value="1"/>
</dbReference>
<dbReference type="SUPFAM" id="SSF53474">
    <property type="entry name" value="alpha/beta-Hydrolases"/>
    <property type="match status" value="1"/>
</dbReference>
<keyword evidence="2" id="KW-0645">Protease</keyword>
<feature type="domain" description="Peptidase S9 prolyl oligopeptidase catalytic" evidence="4">
    <location>
        <begin position="457"/>
        <end position="660"/>
    </location>
</feature>
<dbReference type="RefSeq" id="WP_377324032.1">
    <property type="nucleotide sequence ID" value="NZ_JBHSNG010000002.1"/>
</dbReference>
<keyword evidence="3" id="KW-0732">Signal</keyword>
<evidence type="ECO:0000259" key="4">
    <source>
        <dbReference type="Pfam" id="PF00326"/>
    </source>
</evidence>
<dbReference type="Pfam" id="PF00326">
    <property type="entry name" value="Peptidase_S9"/>
    <property type="match status" value="1"/>
</dbReference>
<evidence type="ECO:0000313" key="6">
    <source>
        <dbReference type="Proteomes" id="UP001596111"/>
    </source>
</evidence>
<comment type="caution">
    <text evidence="5">The sequence shown here is derived from an EMBL/GenBank/DDBJ whole genome shotgun (WGS) entry which is preliminary data.</text>
</comment>
<evidence type="ECO:0000313" key="5">
    <source>
        <dbReference type="EMBL" id="MFC5579965.1"/>
    </source>
</evidence>
<protein>
    <submittedName>
        <fullName evidence="5">S9 family peptidase</fullName>
    </submittedName>
</protein>
<gene>
    <name evidence="5" type="ORF">ACFPPB_02365</name>
</gene>
<keyword evidence="1" id="KW-0378">Hydrolase</keyword>
<evidence type="ECO:0000256" key="3">
    <source>
        <dbReference type="SAM" id="SignalP"/>
    </source>
</evidence>
<name>A0ABW0SUL1_9GAMM</name>
<dbReference type="Proteomes" id="UP001596111">
    <property type="component" value="Unassembled WGS sequence"/>
</dbReference>
<dbReference type="PANTHER" id="PTHR42776:SF27">
    <property type="entry name" value="DIPEPTIDYL PEPTIDASE FAMILY MEMBER 6"/>
    <property type="match status" value="1"/>
</dbReference>
<dbReference type="InterPro" id="IPR001375">
    <property type="entry name" value="Peptidase_S9_cat"/>
</dbReference>
<dbReference type="Gene3D" id="2.120.10.30">
    <property type="entry name" value="TolB, C-terminal domain"/>
    <property type="match status" value="2"/>
</dbReference>
<dbReference type="InterPro" id="IPR029058">
    <property type="entry name" value="AB_hydrolase_fold"/>
</dbReference>